<evidence type="ECO:0000313" key="2">
    <source>
        <dbReference type="Proteomes" id="UP000018853"/>
    </source>
</evidence>
<proteinExistence type="predicted"/>
<dbReference type="AlphaFoldDB" id="W1WDH5"/>
<evidence type="ECO:0000313" key="1">
    <source>
        <dbReference type="EMBL" id="ETJ16198.1"/>
    </source>
</evidence>
<dbReference type="Proteomes" id="UP000018853">
    <property type="component" value="Unassembled WGS sequence"/>
</dbReference>
<dbReference type="EMBL" id="AZLZ01002288">
    <property type="protein sequence ID" value="ETJ16198.1"/>
    <property type="molecule type" value="Genomic_DNA"/>
</dbReference>
<gene>
    <name evidence="1" type="ORF">Q609_ECAC02288G0001</name>
</gene>
<sequence>APRSEDAITVNGISSKVSSAKVHFFAINDFGGAIEGNATL</sequence>
<protein>
    <submittedName>
        <fullName evidence="1">Periplasmic pilin chaperone</fullName>
    </submittedName>
</protein>
<name>W1WDH5_ECOLX</name>
<feature type="non-terminal residue" evidence="1">
    <location>
        <position position="1"/>
    </location>
</feature>
<comment type="caution">
    <text evidence="1">The sequence shown here is derived from an EMBL/GenBank/DDBJ whole genome shotgun (WGS) entry which is preliminary data.</text>
</comment>
<accession>W1WDH5</accession>
<dbReference type="Gene3D" id="2.60.40.10">
    <property type="entry name" value="Immunoglobulins"/>
    <property type="match status" value="1"/>
</dbReference>
<dbReference type="InterPro" id="IPR013783">
    <property type="entry name" value="Ig-like_fold"/>
</dbReference>
<reference evidence="1 2" key="1">
    <citation type="submission" date="2013-12" db="EMBL/GenBank/DDBJ databases">
        <title>A Varibaculum cambriense genome reconstructed from a premature infant gut community with otherwise low bacterial novelty that shifts toward anaerobic metabolism during the third week of life.</title>
        <authorList>
            <person name="Brown C.T."/>
            <person name="Sharon I."/>
            <person name="Thomas B.C."/>
            <person name="Castelle C.J."/>
            <person name="Morowitz M.J."/>
            <person name="Banfield J.F."/>
        </authorList>
    </citation>
    <scope>NUCLEOTIDE SEQUENCE [LARGE SCALE GENOMIC DNA]</scope>
    <source>
        <strain evidence="2">DORA_A_5_14_21</strain>
    </source>
</reference>
<organism evidence="1 2">
    <name type="scientific">Escherichia coli DORA_A_5_14_21</name>
    <dbReference type="NCBI Taxonomy" id="1403943"/>
    <lineage>
        <taxon>Bacteria</taxon>
        <taxon>Pseudomonadati</taxon>
        <taxon>Pseudomonadota</taxon>
        <taxon>Gammaproteobacteria</taxon>
        <taxon>Enterobacterales</taxon>
        <taxon>Enterobacteriaceae</taxon>
        <taxon>Escherichia</taxon>
    </lineage>
</organism>